<sequence length="176" mass="19268">MFVCWRLASLSEAPILQTTRSRGLRVSSRRGCCLLLLAVEFVGDGSKRRRMLHVDKAAMGQCLDRGAVSVASCLVPELLRSTRVSGLCAALLIAALSQHHHQLPFHAHPKPNPGRPLFAPLPHASRPIRPSCPLRPSRSPQVRHCQKPPPAPYTTRRPLASEHRDSAAALHSTDPP</sequence>
<protein>
    <submittedName>
        <fullName evidence="2">Uncharacterized protein</fullName>
    </submittedName>
</protein>
<evidence type="ECO:0000256" key="1">
    <source>
        <dbReference type="SAM" id="MobiDB-lite"/>
    </source>
</evidence>
<comment type="caution">
    <text evidence="2">The sequence shown here is derived from an EMBL/GenBank/DDBJ whole genome shotgun (WGS) entry which is preliminary data.</text>
</comment>
<reference evidence="2 3" key="1">
    <citation type="journal article" date="2022" name="G3 (Bethesda)">
        <title>Enemy or ally: a genomic approach to elucidate the lifestyle of Phyllosticta citrichinaensis.</title>
        <authorList>
            <person name="Buijs V.A."/>
            <person name="Groenewald J.Z."/>
            <person name="Haridas S."/>
            <person name="LaButti K.M."/>
            <person name="Lipzen A."/>
            <person name="Martin F.M."/>
            <person name="Barry K."/>
            <person name="Grigoriev I.V."/>
            <person name="Crous P.W."/>
            <person name="Seidl M.F."/>
        </authorList>
    </citation>
    <scope>NUCLEOTIDE SEQUENCE [LARGE SCALE GENOMIC DNA]</scope>
    <source>
        <strain evidence="2 3">CBS 129764</strain>
    </source>
</reference>
<name>A0ABR1Y0Z2_9PEZI</name>
<dbReference type="EMBL" id="JBBWUH010000003">
    <property type="protein sequence ID" value="KAK8174231.1"/>
    <property type="molecule type" value="Genomic_DNA"/>
</dbReference>
<proteinExistence type="predicted"/>
<evidence type="ECO:0000313" key="3">
    <source>
        <dbReference type="Proteomes" id="UP001456524"/>
    </source>
</evidence>
<evidence type="ECO:0000313" key="2">
    <source>
        <dbReference type="EMBL" id="KAK8174231.1"/>
    </source>
</evidence>
<feature type="compositionally biased region" description="Low complexity" evidence="1">
    <location>
        <begin position="128"/>
        <end position="140"/>
    </location>
</feature>
<feature type="region of interest" description="Disordered" evidence="1">
    <location>
        <begin position="128"/>
        <end position="176"/>
    </location>
</feature>
<gene>
    <name evidence="2" type="ORF">IWX90DRAFT_166980</name>
</gene>
<keyword evidence="3" id="KW-1185">Reference proteome</keyword>
<accession>A0ABR1Y0Z2</accession>
<dbReference type="Proteomes" id="UP001456524">
    <property type="component" value="Unassembled WGS sequence"/>
</dbReference>
<organism evidence="2 3">
    <name type="scientific">Phyllosticta citrichinensis</name>
    <dbReference type="NCBI Taxonomy" id="1130410"/>
    <lineage>
        <taxon>Eukaryota</taxon>
        <taxon>Fungi</taxon>
        <taxon>Dikarya</taxon>
        <taxon>Ascomycota</taxon>
        <taxon>Pezizomycotina</taxon>
        <taxon>Dothideomycetes</taxon>
        <taxon>Dothideomycetes incertae sedis</taxon>
        <taxon>Botryosphaeriales</taxon>
        <taxon>Phyllostictaceae</taxon>
        <taxon>Phyllosticta</taxon>
    </lineage>
</organism>